<protein>
    <recommendedName>
        <fullName evidence="3">LAGLIDADG endonuclease</fullName>
    </recommendedName>
</protein>
<dbReference type="EMBL" id="CAKLBY020000312">
    <property type="protein sequence ID" value="CAK7945165.1"/>
    <property type="molecule type" value="Genomic_DNA"/>
</dbReference>
<reference evidence="1" key="1">
    <citation type="submission" date="2024-01" db="EMBL/GenBank/DDBJ databases">
        <authorList>
            <person name="Webb A."/>
        </authorList>
    </citation>
    <scope>NUCLEOTIDE SEQUENCE</scope>
    <source>
        <strain evidence="1">Pm1</strain>
    </source>
</reference>
<dbReference type="Proteomes" id="UP001162060">
    <property type="component" value="Unassembled WGS sequence"/>
</dbReference>
<comment type="caution">
    <text evidence="1">The sequence shown here is derived from an EMBL/GenBank/DDBJ whole genome shotgun (WGS) entry which is preliminary data.</text>
</comment>
<sequence length="292" mass="32229">MRVVLNDGGEYQLDQEEAINDLLREHGLSNANLTLAPIGSDCYEIHPSDNALLEGKGKNGLPTVKEFQSLVGSLLWVARCTLPDIVFAVHKATRQTHQPLLHDQKLAERVARYLTGTKSMKLNLTPSENDGMSIVVKNYSDADFAADKSDRKSLTGGSVLLNGMAVSWCAKKQGGVMLSTMEAEFVAALEVARERLGIRKTYANSVQWQNCPCYCMSTIKLLLDSLKEKRRRSRPSILTFEPSLFAILPDWDCADTVRAIVGKAGRFADQGTRRAMLAKLRALMRVGQDGKS</sequence>
<evidence type="ECO:0008006" key="3">
    <source>
        <dbReference type="Google" id="ProtNLM"/>
    </source>
</evidence>
<dbReference type="CDD" id="cd09272">
    <property type="entry name" value="RNase_HI_RT_Ty1"/>
    <property type="match status" value="1"/>
</dbReference>
<gene>
    <name evidence="1" type="ORF">PM001_LOCUS30315</name>
</gene>
<evidence type="ECO:0000313" key="1">
    <source>
        <dbReference type="EMBL" id="CAK7945165.1"/>
    </source>
</evidence>
<accession>A0AAV1VGV3</accession>
<dbReference type="PANTHER" id="PTHR11439">
    <property type="entry name" value="GAG-POL-RELATED RETROTRANSPOSON"/>
    <property type="match status" value="1"/>
</dbReference>
<proteinExistence type="predicted"/>
<evidence type="ECO:0000313" key="2">
    <source>
        <dbReference type="Proteomes" id="UP001162060"/>
    </source>
</evidence>
<dbReference type="AlphaFoldDB" id="A0AAV1VGV3"/>
<name>A0AAV1VGV3_9STRA</name>
<dbReference type="PANTHER" id="PTHR11439:SF440">
    <property type="entry name" value="INTEGRASE CATALYTIC DOMAIN-CONTAINING PROTEIN"/>
    <property type="match status" value="1"/>
</dbReference>
<organism evidence="1 2">
    <name type="scientific">Peronospora matthiolae</name>
    <dbReference type="NCBI Taxonomy" id="2874970"/>
    <lineage>
        <taxon>Eukaryota</taxon>
        <taxon>Sar</taxon>
        <taxon>Stramenopiles</taxon>
        <taxon>Oomycota</taxon>
        <taxon>Peronosporomycetes</taxon>
        <taxon>Peronosporales</taxon>
        <taxon>Peronosporaceae</taxon>
        <taxon>Peronospora</taxon>
    </lineage>
</organism>